<dbReference type="AlphaFoldDB" id="A0A833QS44"/>
<keyword evidence="2" id="KW-1185">Reference proteome</keyword>
<protein>
    <submittedName>
        <fullName evidence="1">Serine/threonine-protein kinase-like protein CCR3</fullName>
    </submittedName>
</protein>
<evidence type="ECO:0000313" key="1">
    <source>
        <dbReference type="EMBL" id="KAF3332270.1"/>
    </source>
</evidence>
<reference evidence="1" key="1">
    <citation type="submission" date="2020-01" db="EMBL/GenBank/DDBJ databases">
        <title>Genome sequence of Kobresia littledalei, the first chromosome-level genome in the family Cyperaceae.</title>
        <authorList>
            <person name="Qu G."/>
        </authorList>
    </citation>
    <scope>NUCLEOTIDE SEQUENCE</scope>
    <source>
        <strain evidence="1">C.B.Clarke</strain>
        <tissue evidence="1">Leaf</tissue>
    </source>
</reference>
<proteinExistence type="predicted"/>
<dbReference type="PANTHER" id="PTHR46146:SF3">
    <property type="entry name" value="SERINE_THREONINE-PROTEIN KINASE-LIKE PROTEIN CCR3-RELATED"/>
    <property type="match status" value="1"/>
</dbReference>
<sequence length="97" mass="10770">MLEMVTGRTAYNAGDNIHLATFATPRIAAGRLMQVLDKRLSLPSGSKMEAVEMVAQLAQQCVSHGLQRPNMSVIVTELENAVARFYHQLDITNDLYH</sequence>
<dbReference type="GO" id="GO:0016301">
    <property type="term" value="F:kinase activity"/>
    <property type="evidence" value="ECO:0007669"/>
    <property type="project" value="UniProtKB-KW"/>
</dbReference>
<accession>A0A833QS44</accession>
<keyword evidence="1" id="KW-0418">Kinase</keyword>
<dbReference type="Gene3D" id="1.10.510.10">
    <property type="entry name" value="Transferase(Phosphotransferase) domain 1"/>
    <property type="match status" value="1"/>
</dbReference>
<dbReference type="Proteomes" id="UP000623129">
    <property type="component" value="Unassembled WGS sequence"/>
</dbReference>
<keyword evidence="1" id="KW-0808">Transferase</keyword>
<evidence type="ECO:0000313" key="2">
    <source>
        <dbReference type="Proteomes" id="UP000623129"/>
    </source>
</evidence>
<gene>
    <name evidence="1" type="ORF">FCM35_KLT01847</name>
</gene>
<comment type="caution">
    <text evidence="1">The sequence shown here is derived from an EMBL/GenBank/DDBJ whole genome shotgun (WGS) entry which is preliminary data.</text>
</comment>
<dbReference type="PANTHER" id="PTHR46146">
    <property type="entry name" value="SERINE/THREONINE-PROTEIN KINASE-LIKE PROTEIN CCR4"/>
    <property type="match status" value="1"/>
</dbReference>
<dbReference type="EMBL" id="SWLB01000011">
    <property type="protein sequence ID" value="KAF3332270.1"/>
    <property type="molecule type" value="Genomic_DNA"/>
</dbReference>
<name>A0A833QS44_9POAL</name>
<organism evidence="1 2">
    <name type="scientific">Carex littledalei</name>
    <dbReference type="NCBI Taxonomy" id="544730"/>
    <lineage>
        <taxon>Eukaryota</taxon>
        <taxon>Viridiplantae</taxon>
        <taxon>Streptophyta</taxon>
        <taxon>Embryophyta</taxon>
        <taxon>Tracheophyta</taxon>
        <taxon>Spermatophyta</taxon>
        <taxon>Magnoliopsida</taxon>
        <taxon>Liliopsida</taxon>
        <taxon>Poales</taxon>
        <taxon>Cyperaceae</taxon>
        <taxon>Cyperoideae</taxon>
        <taxon>Cariceae</taxon>
        <taxon>Carex</taxon>
        <taxon>Carex subgen. Euthyceras</taxon>
    </lineage>
</organism>